<sequence>MPKIYTLLLSFIFFVPQILFAQNNGVVTGKIVDGSSSKAMEFVNIVLMKPGSTDVISREVSDAKGNYKLNNVPDGTYFIIASFIGYQNFKTANFTLSAANKKIIQDIKLDGGMKNLDEVTVASKKPLYSNSIDRKVYDVSQDMLAKSGSASEVLANVPLVQVDVDGNISLRNSTATILINGKVSPLMGANAAAALQQFPANSIEKIEVITNPSAKYRPDGTGGIINIVLKKNAKRGLNGTLTGNMGNRERYNAGANVNYNIGKINIYGNYSLKQDDRLRTNTNNRVQTDPLTQAVRYYNDFATQQSRPFSNIGGIGIDYNLTDKITMGASGNFYLRNMHKHDMTTKMIRTASSLEQDYDRKRENFEQEKNFDATIYAEHGFKKNGHKLRLEFNTAHSPEVEDNHYTNLFRYPAVANQLDNTLIKQTADQQHAAVTYENPLTENSKIEAGYDGQYNKEDLDFYGEAFNQAQQRFLTDFNKTNRFIYNENIHALYGTYALDVNKIGMMLGLRGEYADVSSKLITTGAVVPNHYFKLYPTLHFIYKVAKNKELQLNYSRRVRRPEADELNPFAEYADPTNVRVGNPYLLPEIIHSVELGYQWSNDHFSILPGIYYRYTYNRFTAITTPLNDSVLVTRQQNLSNDRAFGADVMLTIHPSDKLSFNLIPNVFYNQIDASNLGYSNKKSTVTWSANINGSYALPWGTAIQLNSVYKSARLTPQGKYLPSYVLNIGLREEVLKKKGSVYLTVSDLFKSQRQVAELQSPLLLQNINQRSNSRIFYLGFSYNFGMVKKKKDLQFDNSQ</sequence>
<dbReference type="InterPro" id="IPR012910">
    <property type="entry name" value="Plug_dom"/>
</dbReference>
<dbReference type="Gene3D" id="2.60.40.1120">
    <property type="entry name" value="Carboxypeptidase-like, regulatory domain"/>
    <property type="match status" value="1"/>
</dbReference>
<keyword evidence="8" id="KW-1185">Reference proteome</keyword>
<dbReference type="Pfam" id="PF13715">
    <property type="entry name" value="CarbopepD_reg_2"/>
    <property type="match status" value="1"/>
</dbReference>
<evidence type="ECO:0000313" key="8">
    <source>
        <dbReference type="Proteomes" id="UP000031246"/>
    </source>
</evidence>
<proteinExistence type="predicted"/>
<organism evidence="7 8">
    <name type="scientific">Pedobacter kyungheensis</name>
    <dbReference type="NCBI Taxonomy" id="1069985"/>
    <lineage>
        <taxon>Bacteria</taxon>
        <taxon>Pseudomonadati</taxon>
        <taxon>Bacteroidota</taxon>
        <taxon>Sphingobacteriia</taxon>
        <taxon>Sphingobacteriales</taxon>
        <taxon>Sphingobacteriaceae</taxon>
        <taxon>Pedobacter</taxon>
    </lineage>
</organism>
<evidence type="ECO:0000259" key="6">
    <source>
        <dbReference type="Pfam" id="PF14905"/>
    </source>
</evidence>
<reference evidence="7 8" key="1">
    <citation type="submission" date="2014-10" db="EMBL/GenBank/DDBJ databases">
        <title>Pedobacter Kyungheensis.</title>
        <authorList>
            <person name="Anderson B.M."/>
            <person name="Newman J.D."/>
        </authorList>
    </citation>
    <scope>NUCLEOTIDE SEQUENCE [LARGE SCALE GENOMIC DNA]</scope>
    <source>
        <strain evidence="7 8">KACC 16221</strain>
    </source>
</reference>
<dbReference type="PANTHER" id="PTHR40980:SF4">
    <property type="entry name" value="TONB-DEPENDENT RECEPTOR-LIKE BETA-BARREL DOMAIN-CONTAINING PROTEIN"/>
    <property type="match status" value="1"/>
</dbReference>
<evidence type="ECO:0000256" key="2">
    <source>
        <dbReference type="ARBA" id="ARBA00023136"/>
    </source>
</evidence>
<protein>
    <recommendedName>
        <fullName evidence="9">TonB-dependent receptor</fullName>
    </recommendedName>
</protein>
<dbReference type="SUPFAM" id="SSF56935">
    <property type="entry name" value="Porins"/>
    <property type="match status" value="1"/>
</dbReference>
<dbReference type="Pfam" id="PF14905">
    <property type="entry name" value="OMP_b-brl_3"/>
    <property type="match status" value="1"/>
</dbReference>
<gene>
    <name evidence="7" type="ORF">OC25_00335</name>
</gene>
<dbReference type="InterPro" id="IPR036942">
    <property type="entry name" value="Beta-barrel_TonB_sf"/>
</dbReference>
<evidence type="ECO:0000256" key="3">
    <source>
        <dbReference type="ARBA" id="ARBA00023237"/>
    </source>
</evidence>
<dbReference type="Gene3D" id="2.170.130.10">
    <property type="entry name" value="TonB-dependent receptor, plug domain"/>
    <property type="match status" value="1"/>
</dbReference>
<dbReference type="AlphaFoldDB" id="A0A0C1DGY2"/>
<feature type="domain" description="TonB-dependent receptor plug" evidence="5">
    <location>
        <begin position="136"/>
        <end position="224"/>
    </location>
</feature>
<name>A0A0C1DGY2_9SPHI</name>
<dbReference type="EMBL" id="JSYN01000001">
    <property type="protein sequence ID" value="KIA96896.1"/>
    <property type="molecule type" value="Genomic_DNA"/>
</dbReference>
<evidence type="ECO:0008006" key="9">
    <source>
        <dbReference type="Google" id="ProtNLM"/>
    </source>
</evidence>
<dbReference type="RefSeq" id="WP_039470543.1">
    <property type="nucleotide sequence ID" value="NZ_JSYN01000001.1"/>
</dbReference>
<feature type="chain" id="PRO_5002130891" description="TonB-dependent receptor" evidence="4">
    <location>
        <begin position="22"/>
        <end position="799"/>
    </location>
</feature>
<keyword evidence="2" id="KW-0472">Membrane</keyword>
<feature type="signal peptide" evidence="4">
    <location>
        <begin position="1"/>
        <end position="21"/>
    </location>
</feature>
<dbReference type="InterPro" id="IPR008969">
    <property type="entry name" value="CarboxyPept-like_regulatory"/>
</dbReference>
<dbReference type="InterPro" id="IPR037066">
    <property type="entry name" value="Plug_dom_sf"/>
</dbReference>
<dbReference type="OrthoDB" id="905812at2"/>
<dbReference type="PANTHER" id="PTHR40980">
    <property type="entry name" value="PLUG DOMAIN-CONTAINING PROTEIN"/>
    <property type="match status" value="1"/>
</dbReference>
<dbReference type="GO" id="GO:0009279">
    <property type="term" value="C:cell outer membrane"/>
    <property type="evidence" value="ECO:0007669"/>
    <property type="project" value="UniProtKB-SubCell"/>
</dbReference>
<dbReference type="Pfam" id="PF07715">
    <property type="entry name" value="Plug"/>
    <property type="match status" value="1"/>
</dbReference>
<evidence type="ECO:0000313" key="7">
    <source>
        <dbReference type="EMBL" id="KIA96896.1"/>
    </source>
</evidence>
<evidence type="ECO:0000256" key="4">
    <source>
        <dbReference type="SAM" id="SignalP"/>
    </source>
</evidence>
<accession>A0A0C1DGY2</accession>
<comment type="subcellular location">
    <subcellularLocation>
        <location evidence="1">Cell outer membrane</location>
    </subcellularLocation>
</comment>
<feature type="domain" description="Outer membrane protein beta-barrel" evidence="6">
    <location>
        <begin position="379"/>
        <end position="782"/>
    </location>
</feature>
<dbReference type="Gene3D" id="2.40.170.20">
    <property type="entry name" value="TonB-dependent receptor, beta-barrel domain"/>
    <property type="match status" value="1"/>
</dbReference>
<evidence type="ECO:0000256" key="1">
    <source>
        <dbReference type="ARBA" id="ARBA00004442"/>
    </source>
</evidence>
<dbReference type="SUPFAM" id="SSF49464">
    <property type="entry name" value="Carboxypeptidase regulatory domain-like"/>
    <property type="match status" value="1"/>
</dbReference>
<evidence type="ECO:0000259" key="5">
    <source>
        <dbReference type="Pfam" id="PF07715"/>
    </source>
</evidence>
<keyword evidence="3" id="KW-0998">Cell outer membrane</keyword>
<dbReference type="Proteomes" id="UP000031246">
    <property type="component" value="Unassembled WGS sequence"/>
</dbReference>
<dbReference type="InterPro" id="IPR041700">
    <property type="entry name" value="OMP_b-brl_3"/>
</dbReference>
<comment type="caution">
    <text evidence="7">The sequence shown here is derived from an EMBL/GenBank/DDBJ whole genome shotgun (WGS) entry which is preliminary data.</text>
</comment>
<keyword evidence="4" id="KW-0732">Signal</keyword>